<reference evidence="2 3" key="1">
    <citation type="submission" date="2016-10" db="EMBL/GenBank/DDBJ databases">
        <authorList>
            <person name="de Groot N.N."/>
        </authorList>
    </citation>
    <scope>NUCLEOTIDE SEQUENCE [LARGE SCALE GENOMIC DNA]</scope>
    <source>
        <strain evidence="2 3">CGMCC 4.6533</strain>
    </source>
</reference>
<sequence>MTMNTKGYAMRFSKLAGSSALGLAAMVMVAVLTACGGATGNAVAGGVDKASLTAKMKEEAEIKELPDTALSCLADVALKYGDSASLQAYIDGSVKSIDDVKGLGKENKEFEDAGFKCVD</sequence>
<accession>A0A1G9TKM2</accession>
<protein>
    <recommendedName>
        <fullName evidence="4">Lipoprotein</fullName>
    </recommendedName>
</protein>
<evidence type="ECO:0000313" key="3">
    <source>
        <dbReference type="Proteomes" id="UP000199202"/>
    </source>
</evidence>
<evidence type="ECO:0000256" key="1">
    <source>
        <dbReference type="SAM" id="SignalP"/>
    </source>
</evidence>
<dbReference type="AlphaFoldDB" id="A0A1G9TKM2"/>
<dbReference type="EMBL" id="FNDJ01000045">
    <property type="protein sequence ID" value="SDM48326.1"/>
    <property type="molecule type" value="Genomic_DNA"/>
</dbReference>
<name>A0A1G9TKM2_9ACTN</name>
<gene>
    <name evidence="2" type="ORF">SAMN05421869_14521</name>
</gene>
<feature type="signal peptide" evidence="1">
    <location>
        <begin position="1"/>
        <end position="44"/>
    </location>
</feature>
<organism evidence="2 3">
    <name type="scientific">Nonomuraea jiangxiensis</name>
    <dbReference type="NCBI Taxonomy" id="633440"/>
    <lineage>
        <taxon>Bacteria</taxon>
        <taxon>Bacillati</taxon>
        <taxon>Actinomycetota</taxon>
        <taxon>Actinomycetes</taxon>
        <taxon>Streptosporangiales</taxon>
        <taxon>Streptosporangiaceae</taxon>
        <taxon>Nonomuraea</taxon>
    </lineage>
</organism>
<proteinExistence type="predicted"/>
<evidence type="ECO:0000313" key="2">
    <source>
        <dbReference type="EMBL" id="SDM48326.1"/>
    </source>
</evidence>
<evidence type="ECO:0008006" key="4">
    <source>
        <dbReference type="Google" id="ProtNLM"/>
    </source>
</evidence>
<dbReference type="PROSITE" id="PS51257">
    <property type="entry name" value="PROKAR_LIPOPROTEIN"/>
    <property type="match status" value="1"/>
</dbReference>
<feature type="chain" id="PRO_5011529612" description="Lipoprotein" evidence="1">
    <location>
        <begin position="45"/>
        <end position="119"/>
    </location>
</feature>
<keyword evidence="1" id="KW-0732">Signal</keyword>
<dbReference type="Proteomes" id="UP000199202">
    <property type="component" value="Unassembled WGS sequence"/>
</dbReference>
<keyword evidence="3" id="KW-1185">Reference proteome</keyword>